<name>A0A6A6T8E3_9PLEO</name>
<feature type="region of interest" description="Disordered" evidence="1">
    <location>
        <begin position="102"/>
        <end position="138"/>
    </location>
</feature>
<evidence type="ECO:0000313" key="2">
    <source>
        <dbReference type="EMBL" id="KAF2655501.1"/>
    </source>
</evidence>
<dbReference type="AlphaFoldDB" id="A0A6A6T8E3"/>
<feature type="compositionally biased region" description="Gly residues" evidence="1">
    <location>
        <begin position="105"/>
        <end position="118"/>
    </location>
</feature>
<organism evidence="2 3">
    <name type="scientific">Lophiostoma macrostomum CBS 122681</name>
    <dbReference type="NCBI Taxonomy" id="1314788"/>
    <lineage>
        <taxon>Eukaryota</taxon>
        <taxon>Fungi</taxon>
        <taxon>Dikarya</taxon>
        <taxon>Ascomycota</taxon>
        <taxon>Pezizomycotina</taxon>
        <taxon>Dothideomycetes</taxon>
        <taxon>Pleosporomycetidae</taxon>
        <taxon>Pleosporales</taxon>
        <taxon>Lophiostomataceae</taxon>
        <taxon>Lophiostoma</taxon>
    </lineage>
</organism>
<protein>
    <submittedName>
        <fullName evidence="2">Uncharacterized protein</fullName>
    </submittedName>
</protein>
<dbReference type="EMBL" id="MU004348">
    <property type="protein sequence ID" value="KAF2655501.1"/>
    <property type="molecule type" value="Genomic_DNA"/>
</dbReference>
<reference evidence="2" key="1">
    <citation type="journal article" date="2020" name="Stud. Mycol.">
        <title>101 Dothideomycetes genomes: a test case for predicting lifestyles and emergence of pathogens.</title>
        <authorList>
            <person name="Haridas S."/>
            <person name="Albert R."/>
            <person name="Binder M."/>
            <person name="Bloem J."/>
            <person name="Labutti K."/>
            <person name="Salamov A."/>
            <person name="Andreopoulos B."/>
            <person name="Baker S."/>
            <person name="Barry K."/>
            <person name="Bills G."/>
            <person name="Bluhm B."/>
            <person name="Cannon C."/>
            <person name="Castanera R."/>
            <person name="Culley D."/>
            <person name="Daum C."/>
            <person name="Ezra D."/>
            <person name="Gonzalez J."/>
            <person name="Henrissat B."/>
            <person name="Kuo A."/>
            <person name="Liang C."/>
            <person name="Lipzen A."/>
            <person name="Lutzoni F."/>
            <person name="Magnuson J."/>
            <person name="Mondo S."/>
            <person name="Nolan M."/>
            <person name="Ohm R."/>
            <person name="Pangilinan J."/>
            <person name="Park H.-J."/>
            <person name="Ramirez L."/>
            <person name="Alfaro M."/>
            <person name="Sun H."/>
            <person name="Tritt A."/>
            <person name="Yoshinaga Y."/>
            <person name="Zwiers L.-H."/>
            <person name="Turgeon B."/>
            <person name="Goodwin S."/>
            <person name="Spatafora J."/>
            <person name="Crous P."/>
            <person name="Grigoriev I."/>
        </authorList>
    </citation>
    <scope>NUCLEOTIDE SEQUENCE</scope>
    <source>
        <strain evidence="2">CBS 122681</strain>
    </source>
</reference>
<accession>A0A6A6T8E3</accession>
<evidence type="ECO:0000256" key="1">
    <source>
        <dbReference type="SAM" id="MobiDB-lite"/>
    </source>
</evidence>
<feature type="compositionally biased region" description="Basic and acidic residues" evidence="1">
    <location>
        <begin position="121"/>
        <end position="138"/>
    </location>
</feature>
<proteinExistence type="predicted"/>
<gene>
    <name evidence="2" type="ORF">K491DRAFT_425541</name>
</gene>
<keyword evidence="3" id="KW-1185">Reference proteome</keyword>
<dbReference type="Proteomes" id="UP000799324">
    <property type="component" value="Unassembled WGS sequence"/>
</dbReference>
<sequence>MQHYTIHYTSRSDLSLSYGGGILLETSNLDTAIGALTALAAYKETEKPSLRREDSKRKFEVNFYYGDEEEDGDEDGGDGESKGEGMLMYKFWIEGAETEEKGILGDEGGMGAGAGGTKGARCGEERKGRGKDGGEEGV</sequence>
<evidence type="ECO:0000313" key="3">
    <source>
        <dbReference type="Proteomes" id="UP000799324"/>
    </source>
</evidence>